<dbReference type="EMBL" id="JALHLF010000186">
    <property type="protein sequence ID" value="MCJ2184983.1"/>
    <property type="molecule type" value="Genomic_DNA"/>
</dbReference>
<evidence type="ECO:0000256" key="1">
    <source>
        <dbReference type="ARBA" id="ARBA00004651"/>
    </source>
</evidence>
<dbReference type="Pfam" id="PF01810">
    <property type="entry name" value="LysE"/>
    <property type="match status" value="1"/>
</dbReference>
<evidence type="ECO:0000256" key="3">
    <source>
        <dbReference type="ARBA" id="ARBA00022475"/>
    </source>
</evidence>
<evidence type="ECO:0000256" key="6">
    <source>
        <dbReference type="ARBA" id="ARBA00023136"/>
    </source>
</evidence>
<keyword evidence="5 7" id="KW-1133">Transmembrane helix</keyword>
<dbReference type="PANTHER" id="PTHR30086:SF14">
    <property type="entry name" value="HOMOSERINE_HOMOSERINE LACTONE EFFLUX PROTEIN"/>
    <property type="match status" value="1"/>
</dbReference>
<dbReference type="PIRSF" id="PIRSF006324">
    <property type="entry name" value="LeuE"/>
    <property type="match status" value="1"/>
</dbReference>
<proteinExistence type="inferred from homology"/>
<keyword evidence="6 7" id="KW-0472">Membrane</keyword>
<feature type="transmembrane region" description="Helical" evidence="7">
    <location>
        <begin position="158"/>
        <end position="179"/>
    </location>
</feature>
<evidence type="ECO:0000313" key="8">
    <source>
        <dbReference type="EMBL" id="MCJ2184983.1"/>
    </source>
</evidence>
<evidence type="ECO:0000256" key="7">
    <source>
        <dbReference type="SAM" id="Phobius"/>
    </source>
</evidence>
<dbReference type="InterPro" id="IPR001123">
    <property type="entry name" value="LeuE-type"/>
</dbReference>
<feature type="transmembrane region" description="Helical" evidence="7">
    <location>
        <begin position="129"/>
        <end position="152"/>
    </location>
</feature>
<gene>
    <name evidence="8" type="ORF">MTR62_20170</name>
</gene>
<keyword evidence="9" id="KW-1185">Reference proteome</keyword>
<evidence type="ECO:0000313" key="9">
    <source>
        <dbReference type="Proteomes" id="UP001162881"/>
    </source>
</evidence>
<reference evidence="8" key="1">
    <citation type="submission" date="2022-03" db="EMBL/GenBank/DDBJ databases">
        <title>Identification of a novel bacterium isolated from mangrove sediments.</title>
        <authorList>
            <person name="Pan X."/>
        </authorList>
    </citation>
    <scope>NUCLEOTIDE SEQUENCE</scope>
    <source>
        <strain evidence="8">B1949</strain>
    </source>
</reference>
<dbReference type="Proteomes" id="UP001162881">
    <property type="component" value="Unassembled WGS sequence"/>
</dbReference>
<sequence>MPLHTWWLYVLAVFLVSAMPGPNMLHVMARSVDFGFRRSTATMAGCLAGLVILLVASVAGLSTVLVAMPGLFTALRYAGAAYLIYLGVRAWRTRAIAADVGLDIGAGTLPAPRTAGAPREVGSGALFRGGLAISLSNPKAILFAAAFLPQFINPAQPTLPQFGILLATFVAIESFWYSVYGLGGRTMARQLNHPKTRRVFDRVTGTAFIGFGLGLLASRA</sequence>
<evidence type="ECO:0000256" key="4">
    <source>
        <dbReference type="ARBA" id="ARBA00022692"/>
    </source>
</evidence>
<protein>
    <submittedName>
        <fullName evidence="8">LysE family translocator</fullName>
    </submittedName>
</protein>
<accession>A0ABT0BJF8</accession>
<evidence type="ECO:0000256" key="2">
    <source>
        <dbReference type="ARBA" id="ARBA00007928"/>
    </source>
</evidence>
<feature type="transmembrane region" description="Helical" evidence="7">
    <location>
        <begin position="41"/>
        <end position="61"/>
    </location>
</feature>
<comment type="subcellular location">
    <subcellularLocation>
        <location evidence="1">Cell membrane</location>
        <topology evidence="1">Multi-pass membrane protein</topology>
    </subcellularLocation>
</comment>
<evidence type="ECO:0000256" key="5">
    <source>
        <dbReference type="ARBA" id="ARBA00022989"/>
    </source>
</evidence>
<comment type="similarity">
    <text evidence="2">Belongs to the Rht family.</text>
</comment>
<keyword evidence="3" id="KW-1003">Cell membrane</keyword>
<organism evidence="8 9">
    <name type="scientific">Novosphingobium organovorum</name>
    <dbReference type="NCBI Taxonomy" id="2930092"/>
    <lineage>
        <taxon>Bacteria</taxon>
        <taxon>Pseudomonadati</taxon>
        <taxon>Pseudomonadota</taxon>
        <taxon>Alphaproteobacteria</taxon>
        <taxon>Sphingomonadales</taxon>
        <taxon>Sphingomonadaceae</taxon>
        <taxon>Novosphingobium</taxon>
    </lineage>
</organism>
<feature type="transmembrane region" description="Helical" evidence="7">
    <location>
        <begin position="6"/>
        <end position="29"/>
    </location>
</feature>
<dbReference type="PANTHER" id="PTHR30086">
    <property type="entry name" value="ARGININE EXPORTER PROTEIN ARGO"/>
    <property type="match status" value="1"/>
</dbReference>
<feature type="transmembrane region" description="Helical" evidence="7">
    <location>
        <begin position="67"/>
        <end position="88"/>
    </location>
</feature>
<comment type="caution">
    <text evidence="8">The sequence shown here is derived from an EMBL/GenBank/DDBJ whole genome shotgun (WGS) entry which is preliminary data.</text>
</comment>
<name>A0ABT0BJF8_9SPHN</name>
<dbReference type="RefSeq" id="WP_244024321.1">
    <property type="nucleotide sequence ID" value="NZ_JALHLF010000186.1"/>
</dbReference>
<keyword evidence="4 7" id="KW-0812">Transmembrane</keyword>